<comment type="caution">
    <text evidence="2">The sequence shown here is derived from an EMBL/GenBank/DDBJ whole genome shotgun (WGS) entry which is preliminary data.</text>
</comment>
<feature type="signal peptide" evidence="1">
    <location>
        <begin position="1"/>
        <end position="26"/>
    </location>
</feature>
<dbReference type="PANTHER" id="PTHR38102:SF1">
    <property type="entry name" value="PERIPLASMIC CHAPERONE SPY"/>
    <property type="match status" value="1"/>
</dbReference>
<proteinExistence type="predicted"/>
<dbReference type="AlphaFoldDB" id="A0A139XFM7"/>
<evidence type="ECO:0000256" key="1">
    <source>
        <dbReference type="SAM" id="SignalP"/>
    </source>
</evidence>
<dbReference type="InterPro" id="IPR052211">
    <property type="entry name" value="Cpx_auxiliary_protein"/>
</dbReference>
<dbReference type="RefSeq" id="WP_017743983.1">
    <property type="nucleotide sequence ID" value="NZ_KQ976354.1"/>
</dbReference>
<gene>
    <name evidence="2" type="ORF">WA1_10605</name>
</gene>
<keyword evidence="1" id="KW-0732">Signal</keyword>
<keyword evidence="3" id="KW-1185">Reference proteome</keyword>
<dbReference type="GO" id="GO:0051082">
    <property type="term" value="F:unfolded protein binding"/>
    <property type="evidence" value="ECO:0007669"/>
    <property type="project" value="TreeGrafter"/>
</dbReference>
<evidence type="ECO:0000313" key="2">
    <source>
        <dbReference type="EMBL" id="KYC43505.1"/>
    </source>
</evidence>
<reference evidence="2 3" key="1">
    <citation type="journal article" date="2013" name="Genome Biol. Evol.">
        <title>Genomes of Stigonematalean cyanobacteria (subsection V) and the evolution of oxygenic photosynthesis from prokaryotes to plastids.</title>
        <authorList>
            <person name="Dagan T."/>
            <person name="Roettger M."/>
            <person name="Stucken K."/>
            <person name="Landan G."/>
            <person name="Koch R."/>
            <person name="Major P."/>
            <person name="Gould S.B."/>
            <person name="Goremykin V.V."/>
            <person name="Rippka R."/>
            <person name="Tandeau de Marsac N."/>
            <person name="Gugger M."/>
            <person name="Lockhart P.J."/>
            <person name="Allen J.F."/>
            <person name="Brune I."/>
            <person name="Maus I."/>
            <person name="Puhler A."/>
            <person name="Martin W.F."/>
        </authorList>
    </citation>
    <scope>NUCLEOTIDE SEQUENCE [LARGE SCALE GENOMIC DNA]</scope>
    <source>
        <strain evidence="2 3">PCC 7110</strain>
    </source>
</reference>
<evidence type="ECO:0000313" key="3">
    <source>
        <dbReference type="Proteomes" id="UP000076925"/>
    </source>
</evidence>
<dbReference type="Proteomes" id="UP000076925">
    <property type="component" value="Unassembled WGS sequence"/>
</dbReference>
<name>A0A139XFM7_9CYAN</name>
<dbReference type="GO" id="GO:0030288">
    <property type="term" value="C:outer membrane-bounded periplasmic space"/>
    <property type="evidence" value="ECO:0007669"/>
    <property type="project" value="TreeGrafter"/>
</dbReference>
<sequence length="156" mass="17949">MKLKNLSLIAGAIALTLTATSLAVNAETTSSSPFLVAQEQPREMRGPWKKLGLTDAQKTQLKDIRRVTREEIDKILTEEQRAQLMTTMKNQNGKRGWRGAMASLNLSNEQRTQIREVMRSQKAKMEAILTTEQKAQLDQYKQEMRARRQQYQQNKQ</sequence>
<accession>A0A139XFM7</accession>
<dbReference type="OrthoDB" id="426086at2"/>
<feature type="chain" id="PRO_5007300681" evidence="1">
    <location>
        <begin position="27"/>
        <end position="156"/>
    </location>
</feature>
<dbReference type="STRING" id="128403.WA1_10605"/>
<dbReference type="EMBL" id="ANNX02000013">
    <property type="protein sequence ID" value="KYC43505.1"/>
    <property type="molecule type" value="Genomic_DNA"/>
</dbReference>
<dbReference type="PANTHER" id="PTHR38102">
    <property type="entry name" value="PERIPLASMIC CHAPERONE SPY"/>
    <property type="match status" value="1"/>
</dbReference>
<protein>
    <submittedName>
        <fullName evidence="2">P pilus assembly/Cpx signaling pathway, periplasmic inhibitor/zinc-resistance associated protein</fullName>
    </submittedName>
</protein>
<organism evidence="2 3">
    <name type="scientific">Scytonema hofmannii PCC 7110</name>
    <dbReference type="NCBI Taxonomy" id="128403"/>
    <lineage>
        <taxon>Bacteria</taxon>
        <taxon>Bacillati</taxon>
        <taxon>Cyanobacteriota</taxon>
        <taxon>Cyanophyceae</taxon>
        <taxon>Nostocales</taxon>
        <taxon>Scytonemataceae</taxon>
        <taxon>Scytonema</taxon>
    </lineage>
</organism>